<feature type="region of interest" description="Disordered" evidence="1">
    <location>
        <begin position="1"/>
        <end position="76"/>
    </location>
</feature>
<keyword evidence="3" id="KW-1185">Reference proteome</keyword>
<feature type="compositionally biased region" description="Basic and acidic residues" evidence="1">
    <location>
        <begin position="67"/>
        <end position="76"/>
    </location>
</feature>
<reference evidence="2" key="1">
    <citation type="submission" date="2023-11" db="EMBL/GenBank/DDBJ databases">
        <title>Genome assemblies of two species of porcelain crab, Petrolisthes cinctipes and Petrolisthes manimaculis (Anomura: Porcellanidae).</title>
        <authorList>
            <person name="Angst P."/>
        </authorList>
    </citation>
    <scope>NUCLEOTIDE SEQUENCE</scope>
    <source>
        <strain evidence="2">PB745_02</strain>
        <tissue evidence="2">Gill</tissue>
    </source>
</reference>
<evidence type="ECO:0000313" key="3">
    <source>
        <dbReference type="Proteomes" id="UP001292094"/>
    </source>
</evidence>
<accession>A0AAE1TW26</accession>
<sequence>MMRRAVMEVQDKGGNAKGGRRGEVRRDQDIEENKVEMRRGAVMEVEDKGERRKGSGGKTRPVYRIGEQVRDKKSIK</sequence>
<feature type="compositionally biased region" description="Basic and acidic residues" evidence="1">
    <location>
        <begin position="20"/>
        <end position="53"/>
    </location>
</feature>
<comment type="caution">
    <text evidence="2">The sequence shown here is derived from an EMBL/GenBank/DDBJ whole genome shotgun (WGS) entry which is preliminary data.</text>
</comment>
<organism evidence="2 3">
    <name type="scientific">Petrolisthes manimaculis</name>
    <dbReference type="NCBI Taxonomy" id="1843537"/>
    <lineage>
        <taxon>Eukaryota</taxon>
        <taxon>Metazoa</taxon>
        <taxon>Ecdysozoa</taxon>
        <taxon>Arthropoda</taxon>
        <taxon>Crustacea</taxon>
        <taxon>Multicrustacea</taxon>
        <taxon>Malacostraca</taxon>
        <taxon>Eumalacostraca</taxon>
        <taxon>Eucarida</taxon>
        <taxon>Decapoda</taxon>
        <taxon>Pleocyemata</taxon>
        <taxon>Anomura</taxon>
        <taxon>Galatheoidea</taxon>
        <taxon>Porcellanidae</taxon>
        <taxon>Petrolisthes</taxon>
    </lineage>
</organism>
<dbReference type="EMBL" id="JAWZYT010003005">
    <property type="protein sequence ID" value="KAK4300693.1"/>
    <property type="molecule type" value="Genomic_DNA"/>
</dbReference>
<dbReference type="Proteomes" id="UP001292094">
    <property type="component" value="Unassembled WGS sequence"/>
</dbReference>
<dbReference type="AlphaFoldDB" id="A0AAE1TW26"/>
<evidence type="ECO:0000313" key="2">
    <source>
        <dbReference type="EMBL" id="KAK4300693.1"/>
    </source>
</evidence>
<protein>
    <submittedName>
        <fullName evidence="2">Uncharacterized protein</fullName>
    </submittedName>
</protein>
<proteinExistence type="predicted"/>
<feature type="compositionally biased region" description="Basic and acidic residues" evidence="1">
    <location>
        <begin position="1"/>
        <end position="11"/>
    </location>
</feature>
<name>A0AAE1TW26_9EUCA</name>
<evidence type="ECO:0000256" key="1">
    <source>
        <dbReference type="SAM" id="MobiDB-lite"/>
    </source>
</evidence>
<gene>
    <name evidence="2" type="ORF">Pmani_027124</name>
</gene>